<protein>
    <submittedName>
        <fullName evidence="1">Uncharacterized protein</fullName>
    </submittedName>
</protein>
<dbReference type="Proteomes" id="UP000805193">
    <property type="component" value="Unassembled WGS sequence"/>
</dbReference>
<evidence type="ECO:0000313" key="1">
    <source>
        <dbReference type="EMBL" id="KAG0413945.1"/>
    </source>
</evidence>
<keyword evidence="2" id="KW-1185">Reference proteome</keyword>
<evidence type="ECO:0000313" key="2">
    <source>
        <dbReference type="Proteomes" id="UP000805193"/>
    </source>
</evidence>
<organism evidence="1 2">
    <name type="scientific">Ixodes persulcatus</name>
    <name type="common">Taiga tick</name>
    <dbReference type="NCBI Taxonomy" id="34615"/>
    <lineage>
        <taxon>Eukaryota</taxon>
        <taxon>Metazoa</taxon>
        <taxon>Ecdysozoa</taxon>
        <taxon>Arthropoda</taxon>
        <taxon>Chelicerata</taxon>
        <taxon>Arachnida</taxon>
        <taxon>Acari</taxon>
        <taxon>Parasitiformes</taxon>
        <taxon>Ixodida</taxon>
        <taxon>Ixodoidea</taxon>
        <taxon>Ixodidae</taxon>
        <taxon>Ixodinae</taxon>
        <taxon>Ixodes</taxon>
    </lineage>
</organism>
<proteinExistence type="predicted"/>
<reference evidence="1 2" key="1">
    <citation type="journal article" date="2020" name="Cell">
        <title>Large-Scale Comparative Analyses of Tick Genomes Elucidate Their Genetic Diversity and Vector Capacities.</title>
        <authorList>
            <consortium name="Tick Genome and Microbiome Consortium (TIGMIC)"/>
            <person name="Jia N."/>
            <person name="Wang J."/>
            <person name="Shi W."/>
            <person name="Du L."/>
            <person name="Sun Y."/>
            <person name="Zhan W."/>
            <person name="Jiang J.F."/>
            <person name="Wang Q."/>
            <person name="Zhang B."/>
            <person name="Ji P."/>
            <person name="Bell-Sakyi L."/>
            <person name="Cui X.M."/>
            <person name="Yuan T.T."/>
            <person name="Jiang B.G."/>
            <person name="Yang W.F."/>
            <person name="Lam T.T."/>
            <person name="Chang Q.C."/>
            <person name="Ding S.J."/>
            <person name="Wang X.J."/>
            <person name="Zhu J.G."/>
            <person name="Ruan X.D."/>
            <person name="Zhao L."/>
            <person name="Wei J.T."/>
            <person name="Ye R.Z."/>
            <person name="Que T.C."/>
            <person name="Du C.H."/>
            <person name="Zhou Y.H."/>
            <person name="Cheng J.X."/>
            <person name="Dai P.F."/>
            <person name="Guo W.B."/>
            <person name="Han X.H."/>
            <person name="Huang E.J."/>
            <person name="Li L.F."/>
            <person name="Wei W."/>
            <person name="Gao Y.C."/>
            <person name="Liu J.Z."/>
            <person name="Shao H.Z."/>
            <person name="Wang X."/>
            <person name="Wang C.C."/>
            <person name="Yang T.C."/>
            <person name="Huo Q.B."/>
            <person name="Li W."/>
            <person name="Chen H.Y."/>
            <person name="Chen S.E."/>
            <person name="Zhou L.G."/>
            <person name="Ni X.B."/>
            <person name="Tian J.H."/>
            <person name="Sheng Y."/>
            <person name="Liu T."/>
            <person name="Pan Y.S."/>
            <person name="Xia L.Y."/>
            <person name="Li J."/>
            <person name="Zhao F."/>
            <person name="Cao W.C."/>
        </authorList>
    </citation>
    <scope>NUCLEOTIDE SEQUENCE [LARGE SCALE GENOMIC DNA]</scope>
    <source>
        <strain evidence="1">Iper-2018</strain>
    </source>
</reference>
<comment type="caution">
    <text evidence="1">The sequence shown here is derived from an EMBL/GenBank/DDBJ whole genome shotgun (WGS) entry which is preliminary data.</text>
</comment>
<sequence length="333" mass="36941">MVYGLLPNKSEVTYRRFFDVVLSHMEANCLEVAYSDFEIAAINAIRALIPGARIQGCFIFTYPSRSTGRFTMATFTTRREPLVTCPYNAAHQVKSGRLQIHITKCRKAHPEMDLKPCPYSAEHMVPASEFYHHMHTCPLNTTVERFLTVTETSKPTGDVSVPPYQSGEPVHAEENWDEDVSVAATLEDKIAEPAVTPIFMNVQRMLPAERRHYYASLHSKVDEVVPESMKPRDLGSPASSSLPIPRQPRTEPKIYLSKTPVPTPAGRDSDSDEGSDDDSDDDTNKAALYRMGMGRGCSVARPASTTPSENGTDGLSAGMRLMGLGRGRRVFRD</sequence>
<gene>
    <name evidence="1" type="ORF">HPB47_008898</name>
</gene>
<accession>A0AC60P3K4</accession>
<dbReference type="EMBL" id="JABSTQ010011218">
    <property type="protein sequence ID" value="KAG0413945.1"/>
    <property type="molecule type" value="Genomic_DNA"/>
</dbReference>
<name>A0AC60P3K4_IXOPE</name>